<evidence type="ECO:0000313" key="1">
    <source>
        <dbReference type="EMBL" id="ELQ32503.1"/>
    </source>
</evidence>
<reference evidence="1" key="1">
    <citation type="journal article" date="2012" name="PLoS Genet.">
        <title>Comparative analysis of the genomes of two field isolates of the rice blast fungus Magnaporthe oryzae.</title>
        <authorList>
            <person name="Xue M."/>
            <person name="Yang J."/>
            <person name="Li Z."/>
            <person name="Hu S."/>
            <person name="Yao N."/>
            <person name="Dean R.A."/>
            <person name="Zhao W."/>
            <person name="Shen M."/>
            <person name="Zhang H."/>
            <person name="Li C."/>
            <person name="Liu L."/>
            <person name="Cao L."/>
            <person name="Xu X."/>
            <person name="Xing Y."/>
            <person name="Hsiang T."/>
            <person name="Zhang Z."/>
            <person name="Xu J.R."/>
            <person name="Peng Y.L."/>
        </authorList>
    </citation>
    <scope>NUCLEOTIDE SEQUENCE</scope>
    <source>
        <strain evidence="1">Y34</strain>
    </source>
</reference>
<protein>
    <submittedName>
        <fullName evidence="1">Uncharacterized protein</fullName>
    </submittedName>
</protein>
<sequence>MYKLLFRYVYRIFFIINNNIRYALLVGAVLCKSIGLYGRGEIRTPGSRALYKITLSID</sequence>
<proteinExistence type="predicted"/>
<dbReference type="Proteomes" id="UP000011086">
    <property type="component" value="Unassembled WGS sequence"/>
</dbReference>
<gene>
    <name evidence="1" type="ORF">OOU_Y34scaffold01112g6</name>
</gene>
<accession>A0AA97NLU1</accession>
<dbReference type="EMBL" id="JH792971">
    <property type="protein sequence ID" value="ELQ32503.1"/>
    <property type="molecule type" value="Genomic_DNA"/>
</dbReference>
<organism evidence="1">
    <name type="scientific">Pyricularia oryzae (strain Y34)</name>
    <name type="common">Rice blast fungus</name>
    <name type="synonym">Magnaporthe oryzae</name>
    <dbReference type="NCBI Taxonomy" id="1143189"/>
    <lineage>
        <taxon>Eukaryota</taxon>
        <taxon>Fungi</taxon>
        <taxon>Dikarya</taxon>
        <taxon>Ascomycota</taxon>
        <taxon>Pezizomycotina</taxon>
        <taxon>Sordariomycetes</taxon>
        <taxon>Sordariomycetidae</taxon>
        <taxon>Magnaporthales</taxon>
        <taxon>Pyriculariaceae</taxon>
        <taxon>Pyricularia</taxon>
    </lineage>
</organism>
<dbReference type="AlphaFoldDB" id="A0AA97NLU1"/>
<name>A0AA97NLU1_PYRO3</name>